<dbReference type="InterPro" id="IPR004843">
    <property type="entry name" value="Calcineurin-like_PHP"/>
</dbReference>
<evidence type="ECO:0000256" key="2">
    <source>
        <dbReference type="ARBA" id="ARBA00022729"/>
    </source>
</evidence>
<dbReference type="InterPro" id="IPR041792">
    <property type="entry name" value="MPP_PAP"/>
</dbReference>
<dbReference type="InterPro" id="IPR008963">
    <property type="entry name" value="Purple_acid_Pase-like_N"/>
</dbReference>
<gene>
    <name evidence="10" type="ORF">SELMODRAFT_93295</name>
</gene>
<dbReference type="InParanoid" id="D8RHK7"/>
<keyword evidence="2" id="KW-0732">Signal</keyword>
<evidence type="ECO:0000259" key="9">
    <source>
        <dbReference type="Pfam" id="PF16656"/>
    </source>
</evidence>
<evidence type="ECO:0000256" key="3">
    <source>
        <dbReference type="ARBA" id="ARBA00022801"/>
    </source>
</evidence>
<dbReference type="Proteomes" id="UP000001514">
    <property type="component" value="Unassembled WGS sequence"/>
</dbReference>
<dbReference type="SUPFAM" id="SSF49363">
    <property type="entry name" value="Purple acid phosphatase, N-terminal domain"/>
    <property type="match status" value="1"/>
</dbReference>
<evidence type="ECO:0000256" key="1">
    <source>
        <dbReference type="ARBA" id="ARBA00008723"/>
    </source>
</evidence>
<dbReference type="Pfam" id="PF14008">
    <property type="entry name" value="Metallophos_C"/>
    <property type="match status" value="1"/>
</dbReference>
<evidence type="ECO:0000259" key="8">
    <source>
        <dbReference type="Pfam" id="PF14008"/>
    </source>
</evidence>
<comment type="catalytic activity">
    <reaction evidence="5">
        <text>a phosphate monoester + H2O = an alcohol + phosphate</text>
        <dbReference type="Rhea" id="RHEA:15017"/>
        <dbReference type="ChEBI" id="CHEBI:15377"/>
        <dbReference type="ChEBI" id="CHEBI:30879"/>
        <dbReference type="ChEBI" id="CHEBI:43474"/>
        <dbReference type="ChEBI" id="CHEBI:67140"/>
        <dbReference type="EC" id="3.1.3.2"/>
    </reaction>
</comment>
<dbReference type="eggNOG" id="KOG1378">
    <property type="taxonomic scope" value="Eukaryota"/>
</dbReference>
<organism evidence="11">
    <name type="scientific">Selaginella moellendorffii</name>
    <name type="common">Spikemoss</name>
    <dbReference type="NCBI Taxonomy" id="88036"/>
    <lineage>
        <taxon>Eukaryota</taxon>
        <taxon>Viridiplantae</taxon>
        <taxon>Streptophyta</taxon>
        <taxon>Embryophyta</taxon>
        <taxon>Tracheophyta</taxon>
        <taxon>Lycopodiopsida</taxon>
        <taxon>Selaginellales</taxon>
        <taxon>Selaginellaceae</taxon>
        <taxon>Selaginella</taxon>
    </lineage>
</organism>
<proteinExistence type="inferred from homology"/>
<comment type="similarity">
    <text evidence="1 5">Belongs to the metallophosphoesterase superfamily. Purple acid phosphatase family.</text>
</comment>
<dbReference type="PANTHER" id="PTHR22953:SF149">
    <property type="entry name" value="PURPLE ACID PHOSPHATASE"/>
    <property type="match status" value="1"/>
</dbReference>
<evidence type="ECO:0000256" key="4">
    <source>
        <dbReference type="ARBA" id="ARBA00023180"/>
    </source>
</evidence>
<dbReference type="EC" id="3.1.3.2" evidence="5"/>
<evidence type="ECO:0000313" key="10">
    <source>
        <dbReference type="EMBL" id="EFJ28299.1"/>
    </source>
</evidence>
<feature type="region of interest" description="Disordered" evidence="6">
    <location>
        <begin position="394"/>
        <end position="413"/>
    </location>
</feature>
<feature type="non-terminal residue" evidence="10">
    <location>
        <position position="1"/>
    </location>
</feature>
<dbReference type="Pfam" id="PF00149">
    <property type="entry name" value="Metallophos"/>
    <property type="match status" value="1"/>
</dbReference>
<dbReference type="InterPro" id="IPR025733">
    <property type="entry name" value="PAPs_C"/>
</dbReference>
<keyword evidence="4" id="KW-0325">Glycoprotein</keyword>
<keyword evidence="11" id="KW-1185">Reference proteome</keyword>
<dbReference type="Gene3D" id="2.60.40.380">
    <property type="entry name" value="Purple acid phosphatase-like, N-terminal"/>
    <property type="match status" value="1"/>
</dbReference>
<dbReference type="CDD" id="cd00839">
    <property type="entry name" value="MPP_PAPs"/>
    <property type="match status" value="1"/>
</dbReference>
<dbReference type="SUPFAM" id="SSF56300">
    <property type="entry name" value="Metallo-dependent phosphatases"/>
    <property type="match status" value="1"/>
</dbReference>
<feature type="compositionally biased region" description="Basic and acidic residues" evidence="6">
    <location>
        <begin position="403"/>
        <end position="413"/>
    </location>
</feature>
<dbReference type="HOGENOM" id="CLU_013387_0_0_1"/>
<dbReference type="Pfam" id="PF16656">
    <property type="entry name" value="Pur_ac_phosph_N"/>
    <property type="match status" value="1"/>
</dbReference>
<dbReference type="KEGG" id="smo:SELMODRAFT_93295"/>
<dbReference type="PANTHER" id="PTHR22953">
    <property type="entry name" value="ACID PHOSPHATASE RELATED"/>
    <property type="match status" value="1"/>
</dbReference>
<dbReference type="Gramene" id="EFJ28299">
    <property type="protein sequence ID" value="EFJ28299"/>
    <property type="gene ID" value="SELMODRAFT_93295"/>
</dbReference>
<dbReference type="Gene3D" id="3.60.21.10">
    <property type="match status" value="1"/>
</dbReference>
<evidence type="ECO:0000256" key="6">
    <source>
        <dbReference type="SAM" id="MobiDB-lite"/>
    </source>
</evidence>
<keyword evidence="3 5" id="KW-0378">Hydrolase</keyword>
<dbReference type="InterPro" id="IPR015914">
    <property type="entry name" value="PAPs_N"/>
</dbReference>
<evidence type="ECO:0000313" key="11">
    <source>
        <dbReference type="Proteomes" id="UP000001514"/>
    </source>
</evidence>
<feature type="domain" description="Purple acid phosphatase N-terminal" evidence="9">
    <location>
        <begin position="1"/>
        <end position="83"/>
    </location>
</feature>
<dbReference type="InterPro" id="IPR039331">
    <property type="entry name" value="PAPs-like"/>
</dbReference>
<dbReference type="EMBL" id="GL377579">
    <property type="protein sequence ID" value="EFJ28299.1"/>
    <property type="molecule type" value="Genomic_DNA"/>
</dbReference>
<evidence type="ECO:0000259" key="7">
    <source>
        <dbReference type="Pfam" id="PF00149"/>
    </source>
</evidence>
<feature type="domain" description="Purple acid phosphatase C-terminal" evidence="8">
    <location>
        <begin position="316"/>
        <end position="378"/>
    </location>
</feature>
<evidence type="ECO:0000256" key="5">
    <source>
        <dbReference type="RuleBase" id="RU361203"/>
    </source>
</evidence>
<accession>D8RHK7</accession>
<feature type="domain" description="Calcineurin-like phosphoesterase" evidence="7">
    <location>
        <begin position="106"/>
        <end position="302"/>
    </location>
</feature>
<dbReference type="STRING" id="88036.D8RHK7"/>
<dbReference type="OMA" id="IIVRWRT"/>
<protein>
    <recommendedName>
        <fullName evidence="5">Purple acid phosphatase</fullName>
        <ecNumber evidence="5">3.1.3.2</ecNumber>
    </recommendedName>
</protein>
<dbReference type="AlphaFoldDB" id="D8RHK7"/>
<dbReference type="GO" id="GO:0003993">
    <property type="term" value="F:acid phosphatase activity"/>
    <property type="evidence" value="ECO:0000318"/>
    <property type="project" value="GO_Central"/>
</dbReference>
<dbReference type="GO" id="GO:0046872">
    <property type="term" value="F:metal ion binding"/>
    <property type="evidence" value="ECO:0007669"/>
    <property type="project" value="InterPro"/>
</dbReference>
<dbReference type="InterPro" id="IPR029052">
    <property type="entry name" value="Metallo-depent_PP-like"/>
</dbReference>
<sequence>PEQVFISQADHTGTAFTISWSSNRTMGSRVFYSNQPSSYDLSATGGSSTYSYADYTSGNLHHVTISNLTYSTRYYYRIGEGGSDDRHLVFASEFVTPPPPGPDSSIKFAIVGDLGQTYSSNVTLSHIEQSGAQYLLNVGDFSYADGYQPRWDTWGRFMTRYTSKVPMVFAYGNHEIEFDNAVDAVKPHDGFLSPNTRFSAPWQSCGAVAAIYYSLNVGPVHIISLNSYVGITKYTPQYNWLLSDLEHVDRSVTPWVIIITHVPWYNTYNAHYMEGEVVRSAVEYFARKYRVDAIFSGHVHAYERFVSSIPLEDECAPVYITIGDGGNREGPAERFQVIPKPETSVYREPSFGYGSLEIINSSLARWQWHRNQDKGDVIADSVLIESLAGMNSCPLPPQPSQPRYDEHELLQSY</sequence>
<reference evidence="10 11" key="1">
    <citation type="journal article" date="2011" name="Science">
        <title>The Selaginella genome identifies genetic changes associated with the evolution of vascular plants.</title>
        <authorList>
            <person name="Banks J.A."/>
            <person name="Nishiyama T."/>
            <person name="Hasebe M."/>
            <person name="Bowman J.L."/>
            <person name="Gribskov M."/>
            <person name="dePamphilis C."/>
            <person name="Albert V.A."/>
            <person name="Aono N."/>
            <person name="Aoyama T."/>
            <person name="Ambrose B.A."/>
            <person name="Ashton N.W."/>
            <person name="Axtell M.J."/>
            <person name="Barker E."/>
            <person name="Barker M.S."/>
            <person name="Bennetzen J.L."/>
            <person name="Bonawitz N.D."/>
            <person name="Chapple C."/>
            <person name="Cheng C."/>
            <person name="Correa L.G."/>
            <person name="Dacre M."/>
            <person name="DeBarry J."/>
            <person name="Dreyer I."/>
            <person name="Elias M."/>
            <person name="Engstrom E.M."/>
            <person name="Estelle M."/>
            <person name="Feng L."/>
            <person name="Finet C."/>
            <person name="Floyd S.K."/>
            <person name="Frommer W.B."/>
            <person name="Fujita T."/>
            <person name="Gramzow L."/>
            <person name="Gutensohn M."/>
            <person name="Harholt J."/>
            <person name="Hattori M."/>
            <person name="Heyl A."/>
            <person name="Hirai T."/>
            <person name="Hiwatashi Y."/>
            <person name="Ishikawa M."/>
            <person name="Iwata M."/>
            <person name="Karol K.G."/>
            <person name="Koehler B."/>
            <person name="Kolukisaoglu U."/>
            <person name="Kubo M."/>
            <person name="Kurata T."/>
            <person name="Lalonde S."/>
            <person name="Li K."/>
            <person name="Li Y."/>
            <person name="Litt A."/>
            <person name="Lyons E."/>
            <person name="Manning G."/>
            <person name="Maruyama T."/>
            <person name="Michael T.P."/>
            <person name="Mikami K."/>
            <person name="Miyazaki S."/>
            <person name="Morinaga S."/>
            <person name="Murata T."/>
            <person name="Mueller-Roeber B."/>
            <person name="Nelson D.R."/>
            <person name="Obara M."/>
            <person name="Oguri Y."/>
            <person name="Olmstead R.G."/>
            <person name="Onodera N."/>
            <person name="Petersen B.L."/>
            <person name="Pils B."/>
            <person name="Prigge M."/>
            <person name="Rensing S.A."/>
            <person name="Riano-Pachon D.M."/>
            <person name="Roberts A.W."/>
            <person name="Sato Y."/>
            <person name="Scheller H.V."/>
            <person name="Schulz B."/>
            <person name="Schulz C."/>
            <person name="Shakirov E.V."/>
            <person name="Shibagaki N."/>
            <person name="Shinohara N."/>
            <person name="Shippen D.E."/>
            <person name="Soerensen I."/>
            <person name="Sotooka R."/>
            <person name="Sugimoto N."/>
            <person name="Sugita M."/>
            <person name="Sumikawa N."/>
            <person name="Tanurdzic M."/>
            <person name="Theissen G."/>
            <person name="Ulvskov P."/>
            <person name="Wakazuki S."/>
            <person name="Weng J.K."/>
            <person name="Willats W.W."/>
            <person name="Wipf D."/>
            <person name="Wolf P.G."/>
            <person name="Yang L."/>
            <person name="Zimmer A.D."/>
            <person name="Zhu Q."/>
            <person name="Mitros T."/>
            <person name="Hellsten U."/>
            <person name="Loque D."/>
            <person name="Otillar R."/>
            <person name="Salamov A."/>
            <person name="Schmutz J."/>
            <person name="Shapiro H."/>
            <person name="Lindquist E."/>
            <person name="Lucas S."/>
            <person name="Rokhsar D."/>
            <person name="Grigoriev I.V."/>
        </authorList>
    </citation>
    <scope>NUCLEOTIDE SEQUENCE [LARGE SCALE GENOMIC DNA]</scope>
</reference>
<name>D8RHK7_SELML</name>